<dbReference type="PROSITE" id="PS50928">
    <property type="entry name" value="ABC_TM1"/>
    <property type="match status" value="2"/>
</dbReference>
<dbReference type="SUPFAM" id="SSF161098">
    <property type="entry name" value="MetI-like"/>
    <property type="match status" value="2"/>
</dbReference>
<keyword evidence="5 8" id="KW-0812">Transmembrane</keyword>
<gene>
    <name evidence="10" type="ORF">SDC9_65506</name>
</gene>
<dbReference type="PANTHER" id="PTHR43357">
    <property type="entry name" value="INNER MEMBRANE ABC TRANSPORTER PERMEASE PROTEIN YDCV"/>
    <property type="match status" value="1"/>
</dbReference>
<organism evidence="10">
    <name type="scientific">bioreactor metagenome</name>
    <dbReference type="NCBI Taxonomy" id="1076179"/>
    <lineage>
        <taxon>unclassified sequences</taxon>
        <taxon>metagenomes</taxon>
        <taxon>ecological metagenomes</taxon>
    </lineage>
</organism>
<feature type="transmembrane region" description="Helical" evidence="8">
    <location>
        <begin position="322"/>
        <end position="348"/>
    </location>
</feature>
<proteinExistence type="predicted"/>
<comment type="subcellular location">
    <subcellularLocation>
        <location evidence="1">Cell inner membrane</location>
        <topology evidence="1">Multi-pass membrane protein</topology>
    </subcellularLocation>
</comment>
<evidence type="ECO:0000256" key="2">
    <source>
        <dbReference type="ARBA" id="ARBA00022448"/>
    </source>
</evidence>
<feature type="transmembrane region" description="Helical" evidence="8">
    <location>
        <begin position="223"/>
        <end position="252"/>
    </location>
</feature>
<dbReference type="GO" id="GO:0005886">
    <property type="term" value="C:plasma membrane"/>
    <property type="evidence" value="ECO:0007669"/>
    <property type="project" value="UniProtKB-SubCell"/>
</dbReference>
<feature type="transmembrane region" description="Helical" evidence="8">
    <location>
        <begin position="548"/>
        <end position="566"/>
    </location>
</feature>
<reference evidence="10" key="1">
    <citation type="submission" date="2019-08" db="EMBL/GenBank/DDBJ databases">
        <authorList>
            <person name="Kucharzyk K."/>
            <person name="Murdoch R.W."/>
            <person name="Higgins S."/>
            <person name="Loffler F."/>
        </authorList>
    </citation>
    <scope>NUCLEOTIDE SEQUENCE</scope>
</reference>
<keyword evidence="2" id="KW-0813">Transport</keyword>
<dbReference type="EMBL" id="VSSQ01003107">
    <property type="protein sequence ID" value="MPM19088.1"/>
    <property type="molecule type" value="Genomic_DNA"/>
</dbReference>
<name>A0A644XTK1_9ZZZZ</name>
<evidence type="ECO:0000256" key="8">
    <source>
        <dbReference type="SAM" id="Phobius"/>
    </source>
</evidence>
<feature type="transmembrane region" description="Helical" evidence="8">
    <location>
        <begin position="438"/>
        <end position="455"/>
    </location>
</feature>
<keyword evidence="4" id="KW-0997">Cell inner membrane</keyword>
<evidence type="ECO:0000256" key="3">
    <source>
        <dbReference type="ARBA" id="ARBA00022475"/>
    </source>
</evidence>
<dbReference type="CDD" id="cd06261">
    <property type="entry name" value="TM_PBP2"/>
    <property type="match status" value="2"/>
</dbReference>
<sequence length="581" mass="63987">MNINKSTPPVNIKGSDEKSLKKFLQKDLTPYLVFAVPLAFMAIFLVYPMVVTMLRAFMPSGNKLVLGSFSLQGFTKFFESAMYQKALLNSFIVSLAVTFFCVLIGVPMGYFVARVKMPGKNLMLSLGILPIIMPSFVGAFTWVILLGRQGVVRHFLNFIFAPLGIEVPTIYGMFGMILCMTLTYYPFVFQLSYGAFASANSLLEEAGMLMGAGRWHIFRTITFPLILPSLGAGALLVFVRAIGNFGIPAIIGGDKYVLPTLIYFRVNGFWDLNGAASIAVVNVLITALVLYLQKRVINRHEYETISATHSEIKLHEGKAIRIIAIVYCIIILVVSLLPQITIIVMSFFEKWVGLFPEGFTFRNYLRIPQYSNKELFNTFYLSILATVLAAVLGSLIAYITERKKPKGAALLDLSIMAPFILPGTVVSVALLSAFSGNSLIKLTGTYTIIVISYMVRRTPYVYRSVAASLSQLNPSLEEASTIAGANWFYTFRRVSVPLIMPAIISGSILTLTTLLQELSTTILLYSSRTRTVPIQIYGAVADGKLGEASALSVILLVVVFGIVYLMNHKQGKSIASSFKMG</sequence>
<evidence type="ECO:0000313" key="10">
    <source>
        <dbReference type="EMBL" id="MPM19088.1"/>
    </source>
</evidence>
<keyword evidence="6 8" id="KW-1133">Transmembrane helix</keyword>
<feature type="transmembrane region" description="Helical" evidence="8">
    <location>
        <begin position="272"/>
        <end position="292"/>
    </location>
</feature>
<accession>A0A644XTK1</accession>
<feature type="transmembrane region" description="Helical" evidence="8">
    <location>
        <begin position="410"/>
        <end position="432"/>
    </location>
</feature>
<evidence type="ECO:0000256" key="7">
    <source>
        <dbReference type="ARBA" id="ARBA00023136"/>
    </source>
</evidence>
<comment type="caution">
    <text evidence="10">The sequence shown here is derived from an EMBL/GenBank/DDBJ whole genome shotgun (WGS) entry which is preliminary data.</text>
</comment>
<dbReference type="PANTHER" id="PTHR43357:SF3">
    <property type="entry name" value="FE(3+)-TRANSPORT SYSTEM PERMEASE PROTEIN FBPB 2"/>
    <property type="match status" value="1"/>
</dbReference>
<feature type="domain" description="ABC transmembrane type-1" evidence="9">
    <location>
        <begin position="375"/>
        <end position="566"/>
    </location>
</feature>
<dbReference type="AlphaFoldDB" id="A0A644XTK1"/>
<dbReference type="InterPro" id="IPR000515">
    <property type="entry name" value="MetI-like"/>
</dbReference>
<feature type="transmembrane region" description="Helical" evidence="8">
    <location>
        <begin position="86"/>
        <end position="110"/>
    </location>
</feature>
<feature type="transmembrane region" description="Helical" evidence="8">
    <location>
        <begin position="496"/>
        <end position="515"/>
    </location>
</feature>
<dbReference type="Gene3D" id="1.10.3720.10">
    <property type="entry name" value="MetI-like"/>
    <property type="match status" value="2"/>
</dbReference>
<dbReference type="GO" id="GO:0055085">
    <property type="term" value="P:transmembrane transport"/>
    <property type="evidence" value="ECO:0007669"/>
    <property type="project" value="InterPro"/>
</dbReference>
<feature type="transmembrane region" description="Helical" evidence="8">
    <location>
        <begin position="379"/>
        <end position="398"/>
    </location>
</feature>
<feature type="transmembrane region" description="Helical" evidence="8">
    <location>
        <begin position="158"/>
        <end position="178"/>
    </location>
</feature>
<protein>
    <recommendedName>
        <fullName evidence="9">ABC transmembrane type-1 domain-containing protein</fullName>
    </recommendedName>
</protein>
<keyword evidence="3" id="KW-1003">Cell membrane</keyword>
<evidence type="ECO:0000256" key="1">
    <source>
        <dbReference type="ARBA" id="ARBA00004429"/>
    </source>
</evidence>
<keyword evidence="7 8" id="KW-0472">Membrane</keyword>
<evidence type="ECO:0000259" key="9">
    <source>
        <dbReference type="PROSITE" id="PS50928"/>
    </source>
</evidence>
<evidence type="ECO:0000256" key="6">
    <source>
        <dbReference type="ARBA" id="ARBA00022989"/>
    </source>
</evidence>
<feature type="transmembrane region" description="Helical" evidence="8">
    <location>
        <begin position="122"/>
        <end position="146"/>
    </location>
</feature>
<dbReference type="Pfam" id="PF00528">
    <property type="entry name" value="BPD_transp_1"/>
    <property type="match status" value="2"/>
</dbReference>
<evidence type="ECO:0000256" key="5">
    <source>
        <dbReference type="ARBA" id="ARBA00022692"/>
    </source>
</evidence>
<evidence type="ECO:0000256" key="4">
    <source>
        <dbReference type="ARBA" id="ARBA00022519"/>
    </source>
</evidence>
<dbReference type="InterPro" id="IPR035906">
    <property type="entry name" value="MetI-like_sf"/>
</dbReference>
<feature type="transmembrane region" description="Helical" evidence="8">
    <location>
        <begin position="31"/>
        <end position="54"/>
    </location>
</feature>
<feature type="domain" description="ABC transmembrane type-1" evidence="9">
    <location>
        <begin position="87"/>
        <end position="293"/>
    </location>
</feature>